<proteinExistence type="predicted"/>
<dbReference type="PANTHER" id="PTHR12110">
    <property type="entry name" value="HYDROXYPYRUVATE ISOMERASE"/>
    <property type="match status" value="1"/>
</dbReference>
<name>A0AAE0TND1_9PEZI</name>
<dbReference type="AlphaFoldDB" id="A0AAE0TND1"/>
<keyword evidence="3" id="KW-1185">Reference proteome</keyword>
<evidence type="ECO:0000313" key="3">
    <source>
        <dbReference type="Proteomes" id="UP001274830"/>
    </source>
</evidence>
<feature type="domain" description="Xylose isomerase-like TIM barrel" evidence="1">
    <location>
        <begin position="9"/>
        <end position="158"/>
    </location>
</feature>
<evidence type="ECO:0000259" key="1">
    <source>
        <dbReference type="Pfam" id="PF01261"/>
    </source>
</evidence>
<dbReference type="InterPro" id="IPR036237">
    <property type="entry name" value="Xyl_isomerase-like_sf"/>
</dbReference>
<accession>A0AAE0TND1</accession>
<comment type="caution">
    <text evidence="2">The sequence shown here is derived from an EMBL/GenBank/DDBJ whole genome shotgun (WGS) entry which is preliminary data.</text>
</comment>
<sequence>MCQWPQRPDSLIDEAFGELAKRWKPILDAFDEAAVDVCYEIHTGEDLHDGTSFDRFLDATHHHPRACICFDPSHFVLQQLDYLLFVDHYHERIKIFHVKDAELRPNGKQGVYGGFAGWRDRAGRFRALGDGQVDFKALFTKLALYDYSGWATLESECAVKEAIICAEEGAPRIRDFILPVAASDFDDFAGAGNTDPKQILGIGR</sequence>
<dbReference type="Pfam" id="PF01261">
    <property type="entry name" value="AP_endonuc_2"/>
    <property type="match status" value="1"/>
</dbReference>
<dbReference type="SUPFAM" id="SSF51658">
    <property type="entry name" value="Xylose isomerase-like"/>
    <property type="match status" value="1"/>
</dbReference>
<dbReference type="InterPro" id="IPR050312">
    <property type="entry name" value="IolE/XylAMocC-like"/>
</dbReference>
<dbReference type="Gene3D" id="3.20.20.150">
    <property type="entry name" value="Divalent-metal-dependent TIM barrel enzymes"/>
    <property type="match status" value="1"/>
</dbReference>
<protein>
    <recommendedName>
        <fullName evidence="1">Xylose isomerase-like TIM barrel domain-containing protein</fullName>
    </recommendedName>
</protein>
<evidence type="ECO:0000313" key="2">
    <source>
        <dbReference type="EMBL" id="KAK3670528.1"/>
    </source>
</evidence>
<organism evidence="2 3">
    <name type="scientific">Recurvomyces mirabilis</name>
    <dbReference type="NCBI Taxonomy" id="574656"/>
    <lineage>
        <taxon>Eukaryota</taxon>
        <taxon>Fungi</taxon>
        <taxon>Dikarya</taxon>
        <taxon>Ascomycota</taxon>
        <taxon>Pezizomycotina</taxon>
        <taxon>Dothideomycetes</taxon>
        <taxon>Dothideomycetidae</taxon>
        <taxon>Mycosphaerellales</taxon>
        <taxon>Teratosphaeriaceae</taxon>
        <taxon>Recurvomyces</taxon>
    </lineage>
</organism>
<dbReference type="InterPro" id="IPR013022">
    <property type="entry name" value="Xyl_isomerase-like_TIM-brl"/>
</dbReference>
<gene>
    <name evidence="2" type="ORF">LTR78_009632</name>
</gene>
<dbReference type="EMBL" id="JAUTXT010000055">
    <property type="protein sequence ID" value="KAK3670528.1"/>
    <property type="molecule type" value="Genomic_DNA"/>
</dbReference>
<dbReference type="Proteomes" id="UP001274830">
    <property type="component" value="Unassembled WGS sequence"/>
</dbReference>
<dbReference type="PANTHER" id="PTHR12110:SF21">
    <property type="entry name" value="XYLOSE ISOMERASE-LIKE TIM BARREL DOMAIN-CONTAINING PROTEIN"/>
    <property type="match status" value="1"/>
</dbReference>
<reference evidence="2" key="1">
    <citation type="submission" date="2023-07" db="EMBL/GenBank/DDBJ databases">
        <title>Black Yeasts Isolated from many extreme environments.</title>
        <authorList>
            <person name="Coleine C."/>
            <person name="Stajich J.E."/>
            <person name="Selbmann L."/>
        </authorList>
    </citation>
    <scope>NUCLEOTIDE SEQUENCE</scope>
    <source>
        <strain evidence="2">CCFEE 5485</strain>
    </source>
</reference>